<reference evidence="2" key="2">
    <citation type="submission" date="2020-09" db="EMBL/GenBank/DDBJ databases">
        <authorList>
            <person name="Sun Q."/>
            <person name="Ohkuma M."/>
        </authorList>
    </citation>
    <scope>NUCLEOTIDE SEQUENCE</scope>
    <source>
        <strain evidence="2">JCM 3172</strain>
    </source>
</reference>
<sequence length="163" mass="17548">MTTATAPRPHRLHSPARIARRAAHLLALCTVPMGLWRLVMATGLPVGYSDEVLREVYGIPGWGIAYVVGLTVLQEAAALLPILVVTGRLRVPRPRTAVVIGWALSALVTLFCLSQLVLGFLVEPDPNMSPTGHTVLNLCMAPLLATGPLLAYATRAYARQHRA</sequence>
<evidence type="ECO:0000256" key="1">
    <source>
        <dbReference type="SAM" id="Phobius"/>
    </source>
</evidence>
<accession>A0A918LV85</accession>
<keyword evidence="1" id="KW-0472">Membrane</keyword>
<gene>
    <name evidence="2" type="ORF">GCM10014713_55750</name>
</gene>
<feature type="transmembrane region" description="Helical" evidence="1">
    <location>
        <begin position="134"/>
        <end position="153"/>
    </location>
</feature>
<name>A0A918LV85_9ACTN</name>
<keyword evidence="1" id="KW-0812">Transmembrane</keyword>
<keyword evidence="3" id="KW-1185">Reference proteome</keyword>
<protein>
    <submittedName>
        <fullName evidence="2">Uncharacterized protein</fullName>
    </submittedName>
</protein>
<dbReference type="AlphaFoldDB" id="A0A918LV85"/>
<evidence type="ECO:0000313" key="3">
    <source>
        <dbReference type="Proteomes" id="UP000619486"/>
    </source>
</evidence>
<proteinExistence type="predicted"/>
<organism evidence="2 3">
    <name type="scientific">Streptomyces purpureus</name>
    <dbReference type="NCBI Taxonomy" id="1951"/>
    <lineage>
        <taxon>Bacteria</taxon>
        <taxon>Bacillati</taxon>
        <taxon>Actinomycetota</taxon>
        <taxon>Actinomycetes</taxon>
        <taxon>Kitasatosporales</taxon>
        <taxon>Streptomycetaceae</taxon>
        <taxon>Streptomyces</taxon>
    </lineage>
</organism>
<dbReference type="Proteomes" id="UP000619486">
    <property type="component" value="Unassembled WGS sequence"/>
</dbReference>
<reference evidence="2" key="1">
    <citation type="journal article" date="2014" name="Int. J. Syst. Evol. Microbiol.">
        <title>Complete genome sequence of Corynebacterium casei LMG S-19264T (=DSM 44701T), isolated from a smear-ripened cheese.</title>
        <authorList>
            <consortium name="US DOE Joint Genome Institute (JGI-PGF)"/>
            <person name="Walter F."/>
            <person name="Albersmeier A."/>
            <person name="Kalinowski J."/>
            <person name="Ruckert C."/>
        </authorList>
    </citation>
    <scope>NUCLEOTIDE SEQUENCE</scope>
    <source>
        <strain evidence="2">JCM 3172</strain>
    </source>
</reference>
<feature type="transmembrane region" description="Helical" evidence="1">
    <location>
        <begin position="59"/>
        <end position="85"/>
    </location>
</feature>
<comment type="caution">
    <text evidence="2">The sequence shown here is derived from an EMBL/GenBank/DDBJ whole genome shotgun (WGS) entry which is preliminary data.</text>
</comment>
<dbReference type="EMBL" id="BMQQ01000028">
    <property type="protein sequence ID" value="GGT54940.1"/>
    <property type="molecule type" value="Genomic_DNA"/>
</dbReference>
<feature type="transmembrane region" description="Helical" evidence="1">
    <location>
        <begin position="97"/>
        <end position="122"/>
    </location>
</feature>
<feature type="transmembrane region" description="Helical" evidence="1">
    <location>
        <begin position="21"/>
        <end position="39"/>
    </location>
</feature>
<keyword evidence="1" id="KW-1133">Transmembrane helix</keyword>
<evidence type="ECO:0000313" key="2">
    <source>
        <dbReference type="EMBL" id="GGT54940.1"/>
    </source>
</evidence>
<dbReference type="RefSeq" id="WP_189204336.1">
    <property type="nucleotide sequence ID" value="NZ_BMQQ01000028.1"/>
</dbReference>